<evidence type="ECO:0000259" key="1">
    <source>
        <dbReference type="PROSITE" id="PS50006"/>
    </source>
</evidence>
<dbReference type="InterPro" id="IPR000253">
    <property type="entry name" value="FHA_dom"/>
</dbReference>
<dbReference type="EMBL" id="CAJVAS010000026">
    <property type="protein sequence ID" value="CAG7644133.1"/>
    <property type="molecule type" value="Genomic_DNA"/>
</dbReference>
<dbReference type="Pfam" id="PF00498">
    <property type="entry name" value="FHA"/>
    <property type="match status" value="1"/>
</dbReference>
<organism evidence="2 3">
    <name type="scientific">Paenibacillus solanacearum</name>
    <dbReference type="NCBI Taxonomy" id="2048548"/>
    <lineage>
        <taxon>Bacteria</taxon>
        <taxon>Bacillati</taxon>
        <taxon>Bacillota</taxon>
        <taxon>Bacilli</taxon>
        <taxon>Bacillales</taxon>
        <taxon>Paenibacillaceae</taxon>
        <taxon>Paenibacillus</taxon>
    </lineage>
</organism>
<dbReference type="Proteomes" id="UP000693672">
    <property type="component" value="Unassembled WGS sequence"/>
</dbReference>
<gene>
    <name evidence="2" type="ORF">PAESOLCIP111_04631</name>
</gene>
<dbReference type="PANTHER" id="PTHR23308">
    <property type="entry name" value="NUCLEAR INHIBITOR OF PROTEIN PHOSPHATASE-1"/>
    <property type="match status" value="1"/>
</dbReference>
<accession>A0A916NYE1</accession>
<sequence>MDIFAFLYVTRGEPYQSGTCVNLSMDETWVGRISNHLNPDMAFTNAFISHQHFVIRKEQEKAVIYDLGSRNGTEINGLRLTPHTPYPLNNFDIIKLAEGAAVLHFSYVFAEQTLEIQPLSISRQLEIRELPPTVRWEKIVGLAS</sequence>
<dbReference type="CDD" id="cd00060">
    <property type="entry name" value="FHA"/>
    <property type="match status" value="1"/>
</dbReference>
<reference evidence="2" key="1">
    <citation type="submission" date="2021-06" db="EMBL/GenBank/DDBJ databases">
        <authorList>
            <person name="Criscuolo A."/>
        </authorList>
    </citation>
    <scope>NUCLEOTIDE SEQUENCE</scope>
    <source>
        <strain evidence="2">CIP111600</strain>
    </source>
</reference>
<dbReference type="PROSITE" id="PS50006">
    <property type="entry name" value="FHA_DOMAIN"/>
    <property type="match status" value="1"/>
</dbReference>
<protein>
    <recommendedName>
        <fullName evidence="1">FHA domain-containing protein</fullName>
    </recommendedName>
</protein>
<feature type="domain" description="FHA" evidence="1">
    <location>
        <begin position="28"/>
        <end position="80"/>
    </location>
</feature>
<comment type="caution">
    <text evidence="2">The sequence shown here is derived from an EMBL/GenBank/DDBJ whole genome shotgun (WGS) entry which is preliminary data.</text>
</comment>
<proteinExistence type="predicted"/>
<dbReference type="InterPro" id="IPR050923">
    <property type="entry name" value="Cell_Proc_Reg/RNA_Proc"/>
</dbReference>
<keyword evidence="3" id="KW-1185">Reference proteome</keyword>
<dbReference type="RefSeq" id="WP_218094343.1">
    <property type="nucleotide sequence ID" value="NZ_CAJVAS010000026.1"/>
</dbReference>
<dbReference type="AlphaFoldDB" id="A0A916NYE1"/>
<dbReference type="SMART" id="SM00240">
    <property type="entry name" value="FHA"/>
    <property type="match status" value="1"/>
</dbReference>
<evidence type="ECO:0000313" key="3">
    <source>
        <dbReference type="Proteomes" id="UP000693672"/>
    </source>
</evidence>
<evidence type="ECO:0000313" key="2">
    <source>
        <dbReference type="EMBL" id="CAG7644133.1"/>
    </source>
</evidence>
<name>A0A916NYE1_9BACL</name>